<evidence type="ECO:0000313" key="5">
    <source>
        <dbReference type="EMBL" id="SLM15356.1"/>
    </source>
</evidence>
<dbReference type="PROSITE" id="PS00356">
    <property type="entry name" value="HTH_LACI_1"/>
    <property type="match status" value="1"/>
</dbReference>
<dbReference type="InterPro" id="IPR028082">
    <property type="entry name" value="Peripla_BP_I"/>
</dbReference>
<dbReference type="PANTHER" id="PTHR30146">
    <property type="entry name" value="LACI-RELATED TRANSCRIPTIONAL REPRESSOR"/>
    <property type="match status" value="1"/>
</dbReference>
<proteinExistence type="predicted"/>
<evidence type="ECO:0000259" key="4">
    <source>
        <dbReference type="PROSITE" id="PS50932"/>
    </source>
</evidence>
<dbReference type="SUPFAM" id="SSF53822">
    <property type="entry name" value="Periplasmic binding protein-like I"/>
    <property type="match status" value="1"/>
</dbReference>
<gene>
    <name evidence="5" type="ORF">SPIROBIBN47_410053</name>
</gene>
<dbReference type="AlphaFoldDB" id="A0A3P3XL97"/>
<evidence type="ECO:0000256" key="2">
    <source>
        <dbReference type="ARBA" id="ARBA00023125"/>
    </source>
</evidence>
<organism evidence="5">
    <name type="scientific">uncultured spirochete</name>
    <dbReference type="NCBI Taxonomy" id="156406"/>
    <lineage>
        <taxon>Bacteria</taxon>
        <taxon>Pseudomonadati</taxon>
        <taxon>Spirochaetota</taxon>
        <taxon>Spirochaetia</taxon>
        <taxon>Spirochaetales</taxon>
        <taxon>environmental samples</taxon>
    </lineage>
</organism>
<dbReference type="SUPFAM" id="SSF47413">
    <property type="entry name" value="lambda repressor-like DNA-binding domains"/>
    <property type="match status" value="1"/>
</dbReference>
<dbReference type="Pfam" id="PF00356">
    <property type="entry name" value="LacI"/>
    <property type="match status" value="1"/>
</dbReference>
<dbReference type="GO" id="GO:0003700">
    <property type="term" value="F:DNA-binding transcription factor activity"/>
    <property type="evidence" value="ECO:0007669"/>
    <property type="project" value="TreeGrafter"/>
</dbReference>
<dbReference type="PRINTS" id="PR00036">
    <property type="entry name" value="HTHLACI"/>
</dbReference>
<dbReference type="EMBL" id="FWDM01000036">
    <property type="protein sequence ID" value="SLM15356.1"/>
    <property type="molecule type" value="Genomic_DNA"/>
</dbReference>
<dbReference type="PROSITE" id="PS50932">
    <property type="entry name" value="HTH_LACI_2"/>
    <property type="match status" value="1"/>
</dbReference>
<dbReference type="Gene3D" id="1.10.260.40">
    <property type="entry name" value="lambda repressor-like DNA-binding domains"/>
    <property type="match status" value="1"/>
</dbReference>
<dbReference type="Pfam" id="PF13377">
    <property type="entry name" value="Peripla_BP_3"/>
    <property type="match status" value="1"/>
</dbReference>
<accession>A0A3P3XL97</accession>
<dbReference type="InterPro" id="IPR010982">
    <property type="entry name" value="Lambda_DNA-bd_dom_sf"/>
</dbReference>
<evidence type="ECO:0000256" key="3">
    <source>
        <dbReference type="ARBA" id="ARBA00023163"/>
    </source>
</evidence>
<dbReference type="CDD" id="cd06267">
    <property type="entry name" value="PBP1_LacI_sugar_binding-like"/>
    <property type="match status" value="1"/>
</dbReference>
<dbReference type="Gene3D" id="3.40.50.2300">
    <property type="match status" value="2"/>
</dbReference>
<reference evidence="5" key="1">
    <citation type="submission" date="2017-02" db="EMBL/GenBank/DDBJ databases">
        <authorList>
            <person name="Regsiter A."/>
            <person name="William W."/>
        </authorList>
    </citation>
    <scope>NUCLEOTIDE SEQUENCE</scope>
    <source>
        <strain evidence="5">Bib</strain>
    </source>
</reference>
<keyword evidence="1" id="KW-0805">Transcription regulation</keyword>
<dbReference type="GO" id="GO:0000976">
    <property type="term" value="F:transcription cis-regulatory region binding"/>
    <property type="evidence" value="ECO:0007669"/>
    <property type="project" value="TreeGrafter"/>
</dbReference>
<dbReference type="InterPro" id="IPR000843">
    <property type="entry name" value="HTH_LacI"/>
</dbReference>
<evidence type="ECO:0000256" key="1">
    <source>
        <dbReference type="ARBA" id="ARBA00023015"/>
    </source>
</evidence>
<protein>
    <submittedName>
        <fullName evidence="5">Putative Ribose operon repressor</fullName>
    </submittedName>
</protein>
<sequence length="348" mass="37818">MASIHDVARLAGVSAATVSRVLNSSGSVTDATRAKVRAAMKRLGYIPNPSARTLRNNRTGLLALITPEIINPYFAAVASGVQDMCRKSNYQLILCNTGGDESIEISYLNLLSNKQVDGIIIAPPGTHTNPKSDVRIRNLIDSNYPIVMIGKRFDSDYVNCDIVTTNTAIGTREAMQHILDGGHSRIAYLGGPNPSVAKTRLATFRSSLSAHGLIIDENLIFQTNLTLEDGYNICKKLLDITNRPTAIFAVNDMVAIGAMIALQEAGIAIPSEMIVVGFDDIPLASIFRPSLSTVAQPKYDLGYIAAERLIARIDRLIENFETISLPTHLIIRESSMSNKTPKMMINFG</sequence>
<dbReference type="SMART" id="SM00354">
    <property type="entry name" value="HTH_LACI"/>
    <property type="match status" value="1"/>
</dbReference>
<dbReference type="CDD" id="cd01392">
    <property type="entry name" value="HTH_LacI"/>
    <property type="match status" value="1"/>
</dbReference>
<dbReference type="PANTHER" id="PTHR30146:SF109">
    <property type="entry name" value="HTH-TYPE TRANSCRIPTIONAL REGULATOR GALS"/>
    <property type="match status" value="1"/>
</dbReference>
<dbReference type="InterPro" id="IPR046335">
    <property type="entry name" value="LacI/GalR-like_sensor"/>
</dbReference>
<keyword evidence="3" id="KW-0804">Transcription</keyword>
<keyword evidence="2" id="KW-0238">DNA-binding</keyword>
<name>A0A3P3XL97_9SPIR</name>
<feature type="domain" description="HTH lacI-type" evidence="4">
    <location>
        <begin position="2"/>
        <end position="56"/>
    </location>
</feature>